<reference evidence="1" key="2">
    <citation type="journal article" date="2022" name="Microbiol. Resour. Announc.">
        <title>Metagenome Sequencing to Explore Phylogenomics of Terrestrial Cyanobacteria.</title>
        <authorList>
            <person name="Ward R.D."/>
            <person name="Stajich J.E."/>
            <person name="Johansen J.R."/>
            <person name="Huntemann M."/>
            <person name="Clum A."/>
            <person name="Foster B."/>
            <person name="Foster B."/>
            <person name="Roux S."/>
            <person name="Palaniappan K."/>
            <person name="Varghese N."/>
            <person name="Mukherjee S."/>
            <person name="Reddy T.B.K."/>
            <person name="Daum C."/>
            <person name="Copeland A."/>
            <person name="Chen I.A."/>
            <person name="Ivanova N.N."/>
            <person name="Kyrpides N.C."/>
            <person name="Shapiro N."/>
            <person name="Eloe-Fadrosh E.A."/>
            <person name="Pietrasiak N."/>
        </authorList>
    </citation>
    <scope>NUCLEOTIDE SEQUENCE</scope>
    <source>
        <strain evidence="1">GSE-TBD4-15B</strain>
    </source>
</reference>
<evidence type="ECO:0000313" key="1">
    <source>
        <dbReference type="EMBL" id="MBW4465613.1"/>
    </source>
</evidence>
<sequence>MCIVFKEERAFAPQPYLTVAQRRLQLRQYDMSLDLITLSGNFRLISYCNTEHYQFVLGVGSKEPAHLDLPRYQAIAILQPNSWVVKGETQIYPITYQQPGDLIILDTGLKHEVVWDKNEKKPTEPWLYLFIDPYDIKKWQKSTVSLARAEEMATEALTELQNLALLKWLMA</sequence>
<organism evidence="1 2">
    <name type="scientific">Pegethrix bostrychoides GSE-TBD4-15B</name>
    <dbReference type="NCBI Taxonomy" id="2839662"/>
    <lineage>
        <taxon>Bacteria</taxon>
        <taxon>Bacillati</taxon>
        <taxon>Cyanobacteriota</taxon>
        <taxon>Cyanophyceae</taxon>
        <taxon>Oculatellales</taxon>
        <taxon>Oculatellaceae</taxon>
        <taxon>Pegethrix</taxon>
    </lineage>
</organism>
<evidence type="ECO:0000313" key="2">
    <source>
        <dbReference type="Proteomes" id="UP000707356"/>
    </source>
</evidence>
<name>A0A951U4D5_9CYAN</name>
<proteinExistence type="predicted"/>
<accession>A0A951U4D5</accession>
<protein>
    <submittedName>
        <fullName evidence="1">Uncharacterized protein</fullName>
    </submittedName>
</protein>
<dbReference type="EMBL" id="JAHHHV010000052">
    <property type="protein sequence ID" value="MBW4465613.1"/>
    <property type="molecule type" value="Genomic_DNA"/>
</dbReference>
<reference evidence="1" key="1">
    <citation type="submission" date="2021-05" db="EMBL/GenBank/DDBJ databases">
        <authorList>
            <person name="Pietrasiak N."/>
            <person name="Ward R."/>
            <person name="Stajich J.E."/>
            <person name="Kurbessoian T."/>
        </authorList>
    </citation>
    <scope>NUCLEOTIDE SEQUENCE</scope>
    <source>
        <strain evidence="1">GSE-TBD4-15B</strain>
    </source>
</reference>
<gene>
    <name evidence="1" type="ORF">KME07_09260</name>
</gene>
<dbReference type="Proteomes" id="UP000707356">
    <property type="component" value="Unassembled WGS sequence"/>
</dbReference>
<dbReference type="AlphaFoldDB" id="A0A951U4D5"/>
<comment type="caution">
    <text evidence="1">The sequence shown here is derived from an EMBL/GenBank/DDBJ whole genome shotgun (WGS) entry which is preliminary data.</text>
</comment>